<dbReference type="InterPro" id="IPR039172">
    <property type="entry name" value="PTD"/>
</dbReference>
<gene>
    <name evidence="1" type="ORF">ZIOFF_038198</name>
</gene>
<name>A0A8J5GTE1_ZINOF</name>
<dbReference type="AlphaFoldDB" id="A0A8J5GTE1"/>
<sequence>MAGSRGSSGDSRGDPSVISIIGGGVCMMNPSWRDEQHPSFINFISSFLCANSYRLNFLPISPDLIFNNGGLSVAFIFETNWDPIRVSSVFTRVEELKRQFRFLYVVVSVPTREQNDSFNHSYFRHNIELGNPTFVPVCDREMGFEKIVKIAHARGVCKRQDAINTMKDERKQAVQGIDRFLRVVTSIPGIDEHDANALVQSLGSIEAISKASKSFILETTDLSVDKAERIVSFFRDPKYYLSPKIN</sequence>
<dbReference type="Pfam" id="PF14520">
    <property type="entry name" value="HHH_5"/>
    <property type="match status" value="1"/>
</dbReference>
<dbReference type="InterPro" id="IPR010994">
    <property type="entry name" value="RuvA_2-like"/>
</dbReference>
<dbReference type="PANTHER" id="PTHR37394:SF1">
    <property type="entry name" value="PROTEIN PARTING DANCERS"/>
    <property type="match status" value="1"/>
</dbReference>
<dbReference type="PANTHER" id="PTHR37394">
    <property type="entry name" value="PROTEIN PARTING DANCERS"/>
    <property type="match status" value="1"/>
</dbReference>
<organism evidence="1 2">
    <name type="scientific">Zingiber officinale</name>
    <name type="common">Ginger</name>
    <name type="synonym">Amomum zingiber</name>
    <dbReference type="NCBI Taxonomy" id="94328"/>
    <lineage>
        <taxon>Eukaryota</taxon>
        <taxon>Viridiplantae</taxon>
        <taxon>Streptophyta</taxon>
        <taxon>Embryophyta</taxon>
        <taxon>Tracheophyta</taxon>
        <taxon>Spermatophyta</taxon>
        <taxon>Magnoliopsida</taxon>
        <taxon>Liliopsida</taxon>
        <taxon>Zingiberales</taxon>
        <taxon>Zingiberaceae</taxon>
        <taxon>Zingiber</taxon>
    </lineage>
</organism>
<dbReference type="EMBL" id="JACMSC010000010">
    <property type="protein sequence ID" value="KAG6505832.1"/>
    <property type="molecule type" value="Genomic_DNA"/>
</dbReference>
<reference evidence="1 2" key="1">
    <citation type="submission" date="2020-08" db="EMBL/GenBank/DDBJ databases">
        <title>Plant Genome Project.</title>
        <authorList>
            <person name="Zhang R.-G."/>
        </authorList>
    </citation>
    <scope>NUCLEOTIDE SEQUENCE [LARGE SCALE GENOMIC DNA]</scope>
    <source>
        <tissue evidence="1">Rhizome</tissue>
    </source>
</reference>
<evidence type="ECO:0000313" key="2">
    <source>
        <dbReference type="Proteomes" id="UP000734854"/>
    </source>
</evidence>
<dbReference type="SUPFAM" id="SSF47781">
    <property type="entry name" value="RuvA domain 2-like"/>
    <property type="match status" value="1"/>
</dbReference>
<comment type="caution">
    <text evidence="1">The sequence shown here is derived from an EMBL/GenBank/DDBJ whole genome shotgun (WGS) entry which is preliminary data.</text>
</comment>
<dbReference type="Gene3D" id="1.10.150.20">
    <property type="entry name" value="5' to 3' exonuclease, C-terminal subdomain"/>
    <property type="match status" value="1"/>
</dbReference>
<protein>
    <recommendedName>
        <fullName evidence="3">DisA/LigA helix-hairpin-helix motif domain-containing protein</fullName>
    </recommendedName>
</protein>
<accession>A0A8J5GTE1</accession>
<dbReference type="GO" id="GO:0000712">
    <property type="term" value="P:resolution of meiotic recombination intermediates"/>
    <property type="evidence" value="ECO:0007669"/>
    <property type="project" value="InterPro"/>
</dbReference>
<evidence type="ECO:0008006" key="3">
    <source>
        <dbReference type="Google" id="ProtNLM"/>
    </source>
</evidence>
<dbReference type="Proteomes" id="UP000734854">
    <property type="component" value="Unassembled WGS sequence"/>
</dbReference>
<keyword evidence="2" id="KW-1185">Reference proteome</keyword>
<evidence type="ECO:0000313" key="1">
    <source>
        <dbReference type="EMBL" id="KAG6505832.1"/>
    </source>
</evidence>
<proteinExistence type="predicted"/>